<accession>A0AAV0WBS4</accession>
<gene>
    <name evidence="1" type="ORF">MEUPH1_LOCUS9499</name>
</gene>
<reference evidence="1 2" key="1">
    <citation type="submission" date="2023-01" db="EMBL/GenBank/DDBJ databases">
        <authorList>
            <person name="Whitehead M."/>
        </authorList>
    </citation>
    <scope>NUCLEOTIDE SEQUENCE [LARGE SCALE GENOMIC DNA]</scope>
</reference>
<dbReference type="EMBL" id="CARXXK010000002">
    <property type="protein sequence ID" value="CAI6353369.1"/>
    <property type="molecule type" value="Genomic_DNA"/>
</dbReference>
<comment type="caution">
    <text evidence="1">The sequence shown here is derived from an EMBL/GenBank/DDBJ whole genome shotgun (WGS) entry which is preliminary data.</text>
</comment>
<evidence type="ECO:0000313" key="1">
    <source>
        <dbReference type="EMBL" id="CAI6353369.1"/>
    </source>
</evidence>
<organism evidence="1 2">
    <name type="scientific">Macrosiphum euphorbiae</name>
    <name type="common">potato aphid</name>
    <dbReference type="NCBI Taxonomy" id="13131"/>
    <lineage>
        <taxon>Eukaryota</taxon>
        <taxon>Metazoa</taxon>
        <taxon>Ecdysozoa</taxon>
        <taxon>Arthropoda</taxon>
        <taxon>Hexapoda</taxon>
        <taxon>Insecta</taxon>
        <taxon>Pterygota</taxon>
        <taxon>Neoptera</taxon>
        <taxon>Paraneoptera</taxon>
        <taxon>Hemiptera</taxon>
        <taxon>Sternorrhyncha</taxon>
        <taxon>Aphidomorpha</taxon>
        <taxon>Aphidoidea</taxon>
        <taxon>Aphididae</taxon>
        <taxon>Macrosiphini</taxon>
        <taxon>Macrosiphum</taxon>
    </lineage>
</organism>
<dbReference type="Proteomes" id="UP001160148">
    <property type="component" value="Unassembled WGS sequence"/>
</dbReference>
<proteinExistence type="predicted"/>
<keyword evidence="2" id="KW-1185">Reference proteome</keyword>
<dbReference type="AlphaFoldDB" id="A0AAV0WBS4"/>
<sequence>MTMADHNRLKWAEDNRWTNVSKRGTYKALAEASTRTTDAQWLADDEATAERLADVKRSTAALYQAIGPRDDVVGHLLPDSPLKGRAAYRRMETAMAAERSLREKLVRGRHQLDECRHRVANKTARLAQLMASVAAARDLVPTKPRRPPVLESPLILDKKVDALKLGNLKAAKARDIIANNTAMRDALNEQLAADVRHQATAVVELLAYGTAAKQEAVRYNREYCRLAGEHEHFVRRNNAKKRFLDTRISVLESNRRKMIINQIQNDSDEDVEFDTMPSIVSDSETSNQSVDENMMLLKDWIDTGQMEKQIFSVKENVELSNSSDVIDSIDSFNLSTTDSYIFPEEKVNLYKFRKGETSRAMEAAEYVCETLNFSDITEVLHYFTSVKNVEMRIKKMISTRKHILEVVQKDLESAIEVKMDCMNRLPEAILKLNANIEYVQREGLDVQKKQFDDVNRHIKGYGVLFNELWFQLENLVGKLGRCQVPVVRKYQMYMKNPANKDTETMMDARQMLEGLRLKPCTTLDEDCITVHEPSVVKSIDSAPGCRMVEVSGKNPAVDACRKLSETLYTKVKACMVHIGGVFDSNDKNQMMARACFAYDRQTQVQWDTIATNEQKHQIHATLQLPSGKAKSSATDTRATGIMTRVQAKQKAEDIVHWFITPKDTDDAKRTRKPISFRMSQIIVPERKKKYEGISLVEH</sequence>
<name>A0AAV0WBS4_9HEMI</name>
<evidence type="ECO:0000313" key="2">
    <source>
        <dbReference type="Proteomes" id="UP001160148"/>
    </source>
</evidence>
<protein>
    <submittedName>
        <fullName evidence="1">Uncharacterized protein</fullName>
    </submittedName>
</protein>